<dbReference type="RefSeq" id="WP_131597196.1">
    <property type="nucleotide sequence ID" value="NZ_SJSL01000005.1"/>
</dbReference>
<dbReference type="OrthoDB" id="797119at2"/>
<evidence type="ECO:0000256" key="1">
    <source>
        <dbReference type="SAM" id="SignalP"/>
    </source>
</evidence>
<organism evidence="2 3">
    <name type="scientific">Pedobacter psychroterrae</name>
    <dbReference type="NCBI Taxonomy" id="2530453"/>
    <lineage>
        <taxon>Bacteria</taxon>
        <taxon>Pseudomonadati</taxon>
        <taxon>Bacteroidota</taxon>
        <taxon>Sphingobacteriia</taxon>
        <taxon>Sphingobacteriales</taxon>
        <taxon>Sphingobacteriaceae</taxon>
        <taxon>Pedobacter</taxon>
    </lineage>
</organism>
<keyword evidence="3" id="KW-1185">Reference proteome</keyword>
<feature type="signal peptide" evidence="1">
    <location>
        <begin position="1"/>
        <end position="23"/>
    </location>
</feature>
<dbReference type="EMBL" id="SJSL01000005">
    <property type="protein sequence ID" value="TCC99861.1"/>
    <property type="molecule type" value="Genomic_DNA"/>
</dbReference>
<evidence type="ECO:0000313" key="2">
    <source>
        <dbReference type="EMBL" id="TCC99861.1"/>
    </source>
</evidence>
<keyword evidence="1" id="KW-0732">Signal</keyword>
<dbReference type="AlphaFoldDB" id="A0A4R0NH27"/>
<accession>A0A4R0NH27</accession>
<sequence length="349" mass="40662">MKFKVRKIIVSLFSLSVCVFAQSRDNVTTVTIKAEKGRLMIIKDRSVIRRDVNYEVKKGENNNYVITYFGTTPKILYVNERPIYITPGDDVKLDYRYIRDPGKERDTLIATGLHFENYIYSQALMFKSPGRTKSMEGILIPKLSDSKYKSSAISFYDDLRKYHDAQWRYSKSYLLHQGYNSDIIRQSEQDDFVRELFSLRYYEDNFAKANKAQLEDFSKKLDLYFSSKNISPSDTALSLNIEGAIAMYFGHLAEIKFRKLETEQLLHEMVLFIKNYPNQFVREYLLFFLKEDYADTLQRYNFTGLGVELEKISNPVIKAALNEKTGNTRTPSGLPPDIEQALKEINKLN</sequence>
<name>A0A4R0NH27_9SPHI</name>
<proteinExistence type="predicted"/>
<reference evidence="2 3" key="1">
    <citation type="submission" date="2019-02" db="EMBL/GenBank/DDBJ databases">
        <title>Pedobacter sp. RP-1-14 sp. nov., isolated from Arctic soil.</title>
        <authorList>
            <person name="Dahal R.H."/>
        </authorList>
    </citation>
    <scope>NUCLEOTIDE SEQUENCE [LARGE SCALE GENOMIC DNA]</scope>
    <source>
        <strain evidence="2 3">RP-1-14</strain>
    </source>
</reference>
<evidence type="ECO:0000313" key="3">
    <source>
        <dbReference type="Proteomes" id="UP000293347"/>
    </source>
</evidence>
<dbReference type="Proteomes" id="UP000293347">
    <property type="component" value="Unassembled WGS sequence"/>
</dbReference>
<feature type="chain" id="PRO_5020532131" evidence="1">
    <location>
        <begin position="24"/>
        <end position="349"/>
    </location>
</feature>
<comment type="caution">
    <text evidence="2">The sequence shown here is derived from an EMBL/GenBank/DDBJ whole genome shotgun (WGS) entry which is preliminary data.</text>
</comment>
<gene>
    <name evidence="2" type="ORF">EZ437_16595</name>
</gene>
<protein>
    <submittedName>
        <fullName evidence="2">Uncharacterized protein</fullName>
    </submittedName>
</protein>